<dbReference type="Proteomes" id="UP000251721">
    <property type="component" value="Unassembled WGS sequence"/>
</dbReference>
<sequence>MTAHVGFPTLRLIRYAMGGYTLDGLANGDWRKAE</sequence>
<gene>
    <name evidence="1" type="primary">rluE_2</name>
    <name evidence="1" type="ORF">NCTC13465_02218</name>
    <name evidence="2" type="ORF">NCTC9617_01380</name>
</gene>
<name>A0A2X3F4I7_KLEPN</name>
<evidence type="ECO:0000313" key="2">
    <source>
        <dbReference type="EMBL" id="STW39850.1"/>
    </source>
</evidence>
<dbReference type="AlphaFoldDB" id="A0A2X3F4I7"/>
<dbReference type="GO" id="GO:0160137">
    <property type="term" value="F:23S rRNA pseudouridine(2457) synthase activity"/>
    <property type="evidence" value="ECO:0007669"/>
    <property type="project" value="UniProtKB-EC"/>
</dbReference>
<dbReference type="EMBL" id="UAWQ01000015">
    <property type="protein sequence ID" value="SQC43733.1"/>
    <property type="molecule type" value="Genomic_DNA"/>
</dbReference>
<evidence type="ECO:0000313" key="1">
    <source>
        <dbReference type="EMBL" id="SQC43733.1"/>
    </source>
</evidence>
<dbReference type="Proteomes" id="UP000255167">
    <property type="component" value="Unassembled WGS sequence"/>
</dbReference>
<proteinExistence type="predicted"/>
<organism evidence="1 3">
    <name type="scientific">Klebsiella pneumoniae</name>
    <dbReference type="NCBI Taxonomy" id="573"/>
    <lineage>
        <taxon>Bacteria</taxon>
        <taxon>Pseudomonadati</taxon>
        <taxon>Pseudomonadota</taxon>
        <taxon>Gammaproteobacteria</taxon>
        <taxon>Enterobacterales</taxon>
        <taxon>Enterobacteriaceae</taxon>
        <taxon>Klebsiella/Raoultella group</taxon>
        <taxon>Klebsiella</taxon>
        <taxon>Klebsiella pneumoniae complex</taxon>
    </lineage>
</organism>
<evidence type="ECO:0000313" key="4">
    <source>
        <dbReference type="Proteomes" id="UP000255167"/>
    </source>
</evidence>
<accession>A0A2X3F4I7</accession>
<dbReference type="EC" id="5.4.99.20" evidence="1"/>
<keyword evidence="1" id="KW-0413">Isomerase</keyword>
<evidence type="ECO:0000313" key="3">
    <source>
        <dbReference type="Proteomes" id="UP000251721"/>
    </source>
</evidence>
<dbReference type="EMBL" id="UGNC01000004">
    <property type="protein sequence ID" value="STW39850.1"/>
    <property type="molecule type" value="Genomic_DNA"/>
</dbReference>
<protein>
    <submittedName>
        <fullName evidence="1">Ribosomal large subunit pseudouridine synthase E</fullName>
        <ecNumber evidence="1">5.4.99.20</ecNumber>
    </submittedName>
</protein>
<reference evidence="3 4" key="1">
    <citation type="submission" date="2018-06" db="EMBL/GenBank/DDBJ databases">
        <authorList>
            <consortium name="Pathogen Informatics"/>
            <person name="Doyle S."/>
        </authorList>
    </citation>
    <scope>NUCLEOTIDE SEQUENCE [LARGE SCALE GENOMIC DNA]</scope>
    <source>
        <strain evidence="1 3">NCTC13465</strain>
        <strain evidence="2 4">NCTC9617</strain>
    </source>
</reference>